<dbReference type="NCBIfam" id="NF041815">
    <property type="entry name" value="Avs4"/>
    <property type="match status" value="1"/>
</dbReference>
<evidence type="ECO:0000259" key="1">
    <source>
        <dbReference type="Pfam" id="PF20720"/>
    </source>
</evidence>
<dbReference type="Pfam" id="PF20720">
    <property type="entry name" value="nSTAND3"/>
    <property type="match status" value="1"/>
</dbReference>
<gene>
    <name evidence="2" type="primary">avs4</name>
    <name evidence="2" type="ORF">VJJ08_13010</name>
</gene>
<name>A0ABU5ZF91_9FLAO</name>
<reference evidence="2 3" key="1">
    <citation type="submission" date="2023-12" db="EMBL/GenBank/DDBJ databases">
        <title>Genomic sequences of Capnocytophaga and Parvimonas strains.</title>
        <authorList>
            <person name="Watt R.M."/>
            <person name="Wang M."/>
            <person name="Yang T."/>
            <person name="Tong W.M."/>
        </authorList>
    </citation>
    <scope>NUCLEOTIDE SEQUENCE [LARGE SCALE GENOMIC DNA]</scope>
    <source>
        <strain evidence="2 3">CCUG 13096</strain>
    </source>
</reference>
<dbReference type="Gene3D" id="3.40.50.300">
    <property type="entry name" value="P-loop containing nucleotide triphosphate hydrolases"/>
    <property type="match status" value="1"/>
</dbReference>
<accession>A0ABU5ZF91</accession>
<organism evidence="2 3">
    <name type="scientific">Capnocytophaga gingivalis</name>
    <dbReference type="NCBI Taxonomy" id="1017"/>
    <lineage>
        <taxon>Bacteria</taxon>
        <taxon>Pseudomonadati</taxon>
        <taxon>Bacteroidota</taxon>
        <taxon>Flavobacteriia</taxon>
        <taxon>Flavobacteriales</taxon>
        <taxon>Flavobacteriaceae</taxon>
        <taxon>Capnocytophaga</taxon>
    </lineage>
</organism>
<evidence type="ECO:0000313" key="3">
    <source>
        <dbReference type="Proteomes" id="UP001311730"/>
    </source>
</evidence>
<dbReference type="InterPro" id="IPR049050">
    <property type="entry name" value="nSTAND3"/>
</dbReference>
<evidence type="ECO:0000313" key="2">
    <source>
        <dbReference type="EMBL" id="MEB3076206.1"/>
    </source>
</evidence>
<dbReference type="EMBL" id="JAYKBW010000017">
    <property type="protein sequence ID" value="MEB3076206.1"/>
    <property type="molecule type" value="Genomic_DNA"/>
</dbReference>
<feature type="domain" description="Novel STAND NTPase 3" evidence="1">
    <location>
        <begin position="196"/>
        <end position="324"/>
    </location>
</feature>
<dbReference type="InterPro" id="IPR027417">
    <property type="entry name" value="P-loop_NTPase"/>
</dbReference>
<keyword evidence="3" id="KW-1185">Reference proteome</keyword>
<dbReference type="SUPFAM" id="SSF52540">
    <property type="entry name" value="P-loop containing nucleoside triphosphate hydrolases"/>
    <property type="match status" value="1"/>
</dbReference>
<protein>
    <submittedName>
        <fullName evidence="2">AVAST type 4 anti-phage nuclease Avs4</fullName>
    </submittedName>
</protein>
<proteinExistence type="predicted"/>
<dbReference type="RefSeq" id="WP_323984243.1">
    <property type="nucleotide sequence ID" value="NZ_JAYKBW010000017.1"/>
</dbReference>
<sequence length="1553" mass="182880">MNWKIFEIKFDKKETWAFEQLSYLLFCEEFNNRIGLFRYKNQTGIETEPIEKGGKYYAFQSKYYTNSISNNKRDIIDSIKKAKSKNNQLNELYLYINQEISESSSKDSKKPKFQLEIEKVAEDEGLTIQWRMPSHFERQLSLPQNKYINELFFNIAPNEGNLIDEISHHNTNILRTIQTEILFEDKHIKIDRSSFIKEIKDTIEKEGNIIISGDGGNGKTAILKEFYNKYYKEIPFCIFKATELNVNHINDIFYLEHKYTFVQFLNAYKDEPCKIFVIDSAEKLVELSNNEILINLIEELKENSWNIIFTTRYVYLNDLTFLLKENYDLPFRVVKVPLISSNKLKLIAKEHNFSLPDNQKFIEILRNPFYLKEYLQQYSNINKQGTYQDFIKLLWKKRIQSTIQKDNLHLERERCIITIAKERAERGHFYINGDNLPQKALFQLKQDEIIEYDDIHNGYFITHDIYEEWALDKIVSTSFSNISTIKNFFNNLGNSLSIRRAFRLWLLNQISTTNNEIENLIQESLISIDINQNWKDEVLISILLSDYASIFFSFSKQKLIANNFEILKRILFLLRVACTNILANRNIEIIEPKGKGWEETIAFIYKNKTNLFSDNLKIILPVLSDWCNFNKIGETTKYAGLLALSIIEESEAKKHFYIEEAALEKILIVVFNAANELKTELKEIFDKVISNKWINYGNPYQRVCSKILKEPLIAFELIKELPLSVIELCDLFWKGKTENHYRAEYYSESLESRYGLAKETEFNYFPASAFQTPIYWLLQKAFKETLDFIIDFTNRAVECYSQTDYGKEEIKKIILHINDRQITQYLSDSVWCMYRGSIGNSPNLLQSMHMALEKALLQCAETFEPLIVQNILLRILTLSKSASLTSVVCSVVLANHNKFYEVALVLFKTIELFHFDSMRSLNESQAKSNYSIGYDLNKKKDMLYGDERLKTCNDEHRRLNLEALFLHYQLFGVNGFNEEQNTLFLERLYQIIDQHKSNSFINQNFGILLFRMDGRNRTLKVLENSGENVKIEFVLKDPPEELKKESEQILTLFEDIFKYSYLRLWSDFKNQNKSLEQDKYDKNPLLALSEVKQLITELDFRKDEMVILDKSIPAFVCSKLLLYHRESLSKYDTDFCKGVILKTIYDLFSDNYEYQVSDGVEASIHVVPILLNEYPEENETYIKILILALFDKTLVGTKRICDYVIETIHNSNLWKENTKIAQSILFNYIKLRLFYIGVSTPNKKKIQRRSLRSSITETLNKKDFNFSSENILVDINSLESLDIDGLEIIMLLIPSDTKEKNHLDIYEKISFLLAPKLLKDSKDYTEDLENETLLKWNIFNTFAKFILNRNIEEIELFLKHFVESLSLTQATVYFIESLIIEEDTLKQNEQFWYVWNRLYPKIQELSKSTQNNHLREVIITFLLAWNKWKEGVKEWHSLKKENLGFYSNISKEIGNIPAVLYSIAKILNSVGSNFTEEGIDCIYNIISDNSSLELKDLESNTIYYLEIFFKKYIFTERKKIKQEVKLKNKIIPILNFMIERGSKYGFSLRESIL</sequence>
<comment type="caution">
    <text evidence="2">The sequence shown here is derived from an EMBL/GenBank/DDBJ whole genome shotgun (WGS) entry which is preliminary data.</text>
</comment>
<dbReference type="Proteomes" id="UP001311730">
    <property type="component" value="Unassembled WGS sequence"/>
</dbReference>